<feature type="compositionally biased region" description="Polar residues" evidence="12">
    <location>
        <begin position="2731"/>
        <end position="2745"/>
    </location>
</feature>
<dbReference type="SUPFAM" id="SSF48726">
    <property type="entry name" value="Immunoglobulin"/>
    <property type="match status" value="36"/>
</dbReference>
<dbReference type="FunFam" id="2.60.40.10:FF:000642">
    <property type="entry name" value="Bent, isoform F"/>
    <property type="match status" value="1"/>
</dbReference>
<dbReference type="PANTHER" id="PTHR14340:SF9">
    <property type="entry name" value="FIBRONECTIN TYPE-III DOMAIN-CONTAINING PROTEIN"/>
    <property type="match status" value="1"/>
</dbReference>
<keyword evidence="10" id="KW-0393">Immunoglobulin domain</keyword>
<feature type="domain" description="Ig-like" evidence="14">
    <location>
        <begin position="6496"/>
        <end position="6589"/>
    </location>
</feature>
<dbReference type="InterPro" id="IPR008271">
    <property type="entry name" value="Ser/Thr_kinase_AS"/>
</dbReference>
<dbReference type="FunFam" id="1.10.510.10:FF:000321">
    <property type="entry name" value="Bent, isoform C"/>
    <property type="match status" value="1"/>
</dbReference>
<feature type="domain" description="Ig-like" evidence="14">
    <location>
        <begin position="4286"/>
        <end position="4414"/>
    </location>
</feature>
<dbReference type="FunFam" id="2.60.40.10:FF:000831">
    <property type="entry name" value="Uncharacterized protein, isoform F"/>
    <property type="match status" value="1"/>
</dbReference>
<dbReference type="FunFam" id="2.60.40.10:FF:001033">
    <property type="entry name" value="Uncharacterized protein, isoform H"/>
    <property type="match status" value="1"/>
</dbReference>
<keyword evidence="9" id="KW-0514">Muscle protein</keyword>
<feature type="compositionally biased region" description="Polar residues" evidence="12">
    <location>
        <begin position="906"/>
        <end position="920"/>
    </location>
</feature>
<feature type="domain" description="Ig-like" evidence="14">
    <location>
        <begin position="7192"/>
        <end position="7279"/>
    </location>
</feature>
<dbReference type="FunFam" id="2.60.40.10:FF:000127">
    <property type="entry name" value="titin isoform X1"/>
    <property type="match status" value="1"/>
</dbReference>
<feature type="domain" description="Fibronectin type-III" evidence="15">
    <location>
        <begin position="3041"/>
        <end position="3140"/>
    </location>
</feature>
<dbReference type="FunFam" id="2.60.40.10:FF:000006">
    <property type="entry name" value="Uncharacterized protein, isoform F"/>
    <property type="match status" value="1"/>
</dbReference>
<evidence type="ECO:0000256" key="3">
    <source>
        <dbReference type="ARBA" id="ARBA00022443"/>
    </source>
</evidence>
<feature type="domain" description="Ig-like" evidence="14">
    <location>
        <begin position="5305"/>
        <end position="5404"/>
    </location>
</feature>
<feature type="domain" description="Fibronectin type-III" evidence="15">
    <location>
        <begin position="2450"/>
        <end position="2545"/>
    </location>
</feature>
<dbReference type="InterPro" id="IPR036116">
    <property type="entry name" value="FN3_sf"/>
</dbReference>
<dbReference type="FunFam" id="2.60.40.10:FF:000504">
    <property type="entry name" value="Bent, isoform J"/>
    <property type="match status" value="3"/>
</dbReference>
<feature type="region of interest" description="Disordered" evidence="12">
    <location>
        <begin position="3906"/>
        <end position="3937"/>
    </location>
</feature>
<feature type="domain" description="Fibronectin type-III" evidence="15">
    <location>
        <begin position="5511"/>
        <end position="5606"/>
    </location>
</feature>
<dbReference type="FunFam" id="2.60.40.10:FF:001164">
    <property type="entry name" value="Uncharacterized protein, isoform F"/>
    <property type="match status" value="1"/>
</dbReference>
<feature type="domain" description="Ig-like" evidence="14">
    <location>
        <begin position="441"/>
        <end position="534"/>
    </location>
</feature>
<feature type="compositionally biased region" description="Polar residues" evidence="12">
    <location>
        <begin position="7361"/>
        <end position="7373"/>
    </location>
</feature>
<dbReference type="SMART" id="SM00409">
    <property type="entry name" value="IG"/>
    <property type="match status" value="35"/>
</dbReference>
<dbReference type="Pfam" id="PF00041">
    <property type="entry name" value="fn3"/>
    <property type="match status" value="35"/>
</dbReference>
<dbReference type="GO" id="GO:0051239">
    <property type="term" value="P:regulation of multicellular organismal process"/>
    <property type="evidence" value="ECO:0007669"/>
    <property type="project" value="UniProtKB-ARBA"/>
</dbReference>
<feature type="domain" description="Fibronectin type-III" evidence="15">
    <location>
        <begin position="2745"/>
        <end position="2839"/>
    </location>
</feature>
<dbReference type="FunFam" id="2.60.40.10:FF:001016">
    <property type="entry name" value="Uncharacterized protein, isoform J"/>
    <property type="match status" value="1"/>
</dbReference>
<dbReference type="FunFam" id="2.60.40.10:FF:000160">
    <property type="entry name" value="Titin a"/>
    <property type="match status" value="1"/>
</dbReference>
<dbReference type="FunFam" id="2.60.40.10:FF:000876">
    <property type="entry name" value="Uncharacterized protein, isoform H"/>
    <property type="match status" value="1"/>
</dbReference>
<feature type="domain" description="Fibronectin type-III" evidence="15">
    <location>
        <begin position="3536"/>
        <end position="3629"/>
    </location>
</feature>
<dbReference type="Gene3D" id="1.10.510.10">
    <property type="entry name" value="Transferase(Phosphotransferase) domain 1"/>
    <property type="match status" value="1"/>
</dbReference>
<feature type="domain" description="Fibronectin type-III" evidence="15">
    <location>
        <begin position="6302"/>
        <end position="6398"/>
    </location>
</feature>
<feature type="domain" description="Ig-like" evidence="14">
    <location>
        <begin position="1954"/>
        <end position="2043"/>
    </location>
</feature>
<evidence type="ECO:0000256" key="12">
    <source>
        <dbReference type="SAM" id="MobiDB-lite"/>
    </source>
</evidence>
<dbReference type="FunFam" id="2.60.40.10:FF:000775">
    <property type="entry name" value="Uncharacterized protein, isoform F"/>
    <property type="match status" value="1"/>
</dbReference>
<dbReference type="InterPro" id="IPR003599">
    <property type="entry name" value="Ig_sub"/>
</dbReference>
<evidence type="ECO:0000259" key="13">
    <source>
        <dbReference type="PROSITE" id="PS50011"/>
    </source>
</evidence>
<feature type="region of interest" description="Disordered" evidence="12">
    <location>
        <begin position="1833"/>
        <end position="1862"/>
    </location>
</feature>
<reference evidence="17" key="1">
    <citation type="submission" date="2018-01" db="EMBL/GenBank/DDBJ databases">
        <authorList>
            <person name="Alioto T."/>
            <person name="Alioto T."/>
        </authorList>
    </citation>
    <scope>NUCLEOTIDE SEQUENCE [LARGE SCALE GENOMIC DNA]</scope>
</reference>
<dbReference type="FunFam" id="2.60.40.10:FF:000031">
    <property type="entry name" value="Myosin-binding protein C, slow type"/>
    <property type="match status" value="1"/>
</dbReference>
<dbReference type="InterPro" id="IPR011009">
    <property type="entry name" value="Kinase-like_dom_sf"/>
</dbReference>
<dbReference type="InterPro" id="IPR013098">
    <property type="entry name" value="Ig_I-set"/>
</dbReference>
<dbReference type="InterPro" id="IPR000719">
    <property type="entry name" value="Prot_kinase_dom"/>
</dbReference>
<dbReference type="FunFam" id="2.60.40.10:FF:000003">
    <property type="entry name" value="Titin isoform E"/>
    <property type="match status" value="2"/>
</dbReference>
<dbReference type="OrthoDB" id="8923679at2759"/>
<dbReference type="EMBL" id="OUUW01000017">
    <property type="protein sequence ID" value="SPP88976.1"/>
    <property type="molecule type" value="Genomic_DNA"/>
</dbReference>
<feature type="domain" description="Fibronectin type-III" evidence="15">
    <location>
        <begin position="6594"/>
        <end position="6687"/>
    </location>
</feature>
<feature type="region of interest" description="Disordered" evidence="12">
    <location>
        <begin position="7308"/>
        <end position="7375"/>
    </location>
</feature>
<evidence type="ECO:0000313" key="16">
    <source>
        <dbReference type="EMBL" id="SPP88976.1"/>
    </source>
</evidence>
<dbReference type="InterPro" id="IPR003598">
    <property type="entry name" value="Ig_sub2"/>
</dbReference>
<feature type="domain" description="Ig-like" evidence="14">
    <location>
        <begin position="2844"/>
        <end position="2934"/>
    </location>
</feature>
<feature type="region of interest" description="Disordered" evidence="12">
    <location>
        <begin position="841"/>
        <end position="867"/>
    </location>
</feature>
<dbReference type="FunFam" id="2.60.40.10:FF:000936">
    <property type="entry name" value="Uncharacterized protein, isoform C"/>
    <property type="match status" value="1"/>
</dbReference>
<dbReference type="CDD" id="cd00063">
    <property type="entry name" value="FN3"/>
    <property type="match status" value="35"/>
</dbReference>
<feature type="compositionally biased region" description="Basic and acidic residues" evidence="12">
    <location>
        <begin position="947"/>
        <end position="957"/>
    </location>
</feature>
<comment type="subcellular location">
    <subcellularLocation>
        <location evidence="1">Cytoplasm</location>
    </subcellularLocation>
</comment>
<feature type="domain" description="Fibronectin type-III" evidence="15">
    <location>
        <begin position="2051"/>
        <end position="2145"/>
    </location>
</feature>
<organism evidence="16 17">
    <name type="scientific">Drosophila guanche</name>
    <name type="common">Fruit fly</name>
    <dbReference type="NCBI Taxonomy" id="7266"/>
    <lineage>
        <taxon>Eukaryota</taxon>
        <taxon>Metazoa</taxon>
        <taxon>Ecdysozoa</taxon>
        <taxon>Arthropoda</taxon>
        <taxon>Hexapoda</taxon>
        <taxon>Insecta</taxon>
        <taxon>Pterygota</taxon>
        <taxon>Neoptera</taxon>
        <taxon>Endopterygota</taxon>
        <taxon>Diptera</taxon>
        <taxon>Brachycera</taxon>
        <taxon>Muscomorpha</taxon>
        <taxon>Ephydroidea</taxon>
        <taxon>Drosophilidae</taxon>
        <taxon>Drosophila</taxon>
        <taxon>Sophophora</taxon>
    </lineage>
</organism>
<feature type="domain" description="Ig-like" evidence="14">
    <location>
        <begin position="3144"/>
        <end position="3233"/>
    </location>
</feature>
<dbReference type="SMART" id="SM00408">
    <property type="entry name" value="IGc2"/>
    <property type="match status" value="26"/>
</dbReference>
<feature type="domain" description="Fibronectin type-III" evidence="15">
    <location>
        <begin position="3241"/>
        <end position="3334"/>
    </location>
</feature>
<feature type="domain" description="Ig-like" evidence="14">
    <location>
        <begin position="7391"/>
        <end position="7479"/>
    </location>
</feature>
<dbReference type="PROSITE" id="PS00108">
    <property type="entry name" value="PROTEIN_KINASE_ST"/>
    <property type="match status" value="1"/>
</dbReference>
<feature type="domain" description="Ig-like" evidence="14">
    <location>
        <begin position="7067"/>
        <end position="7155"/>
    </location>
</feature>
<feature type="domain" description="Ig-like" evidence="14">
    <location>
        <begin position="1081"/>
        <end position="1169"/>
    </location>
</feature>
<feature type="compositionally biased region" description="Basic and acidic residues" evidence="12">
    <location>
        <begin position="841"/>
        <end position="864"/>
    </location>
</feature>
<dbReference type="SMART" id="SM00060">
    <property type="entry name" value="FN3"/>
    <property type="match status" value="36"/>
</dbReference>
<feature type="domain" description="Fibronectin type-III" evidence="15">
    <location>
        <begin position="1554"/>
        <end position="1652"/>
    </location>
</feature>
<dbReference type="GO" id="GO:0009653">
    <property type="term" value="P:anatomical structure morphogenesis"/>
    <property type="evidence" value="ECO:0007669"/>
    <property type="project" value="UniProtKB-ARBA"/>
</dbReference>
<feature type="domain" description="Ig-like" evidence="14">
    <location>
        <begin position="2251"/>
        <end position="2343"/>
    </location>
</feature>
<evidence type="ECO:0000256" key="11">
    <source>
        <dbReference type="PROSITE-ProRule" id="PRU10141"/>
    </source>
</evidence>
<evidence type="ECO:0000256" key="2">
    <source>
        <dbReference type="ARBA" id="ARBA00006692"/>
    </source>
</evidence>
<feature type="domain" description="Fibronectin type-III" evidence="15">
    <location>
        <begin position="2646"/>
        <end position="2738"/>
    </location>
</feature>
<dbReference type="Gene3D" id="3.30.200.20">
    <property type="entry name" value="Phosphorylase Kinase, domain 1"/>
    <property type="match status" value="1"/>
</dbReference>
<dbReference type="GO" id="GO:0005524">
    <property type="term" value="F:ATP binding"/>
    <property type="evidence" value="ECO:0007669"/>
    <property type="project" value="UniProtKB-UniRule"/>
</dbReference>
<feature type="domain" description="Ig-like" evidence="14">
    <location>
        <begin position="1656"/>
        <end position="1746"/>
    </location>
</feature>
<dbReference type="FunFam" id="2.60.40.10:FF:000614">
    <property type="entry name" value="Bent, isoform H"/>
    <property type="match status" value="1"/>
</dbReference>
<dbReference type="CDD" id="cd00096">
    <property type="entry name" value="Ig"/>
    <property type="match status" value="3"/>
</dbReference>
<feature type="domain" description="Ig-like" evidence="14">
    <location>
        <begin position="122"/>
        <end position="212"/>
    </location>
</feature>
<accession>A0A3B0KSY9</accession>
<feature type="domain" description="Fibronectin type-III" evidence="15">
    <location>
        <begin position="4421"/>
        <end position="4515"/>
    </location>
</feature>
<dbReference type="InterPro" id="IPR007110">
    <property type="entry name" value="Ig-like_dom"/>
</dbReference>
<feature type="compositionally biased region" description="Polar residues" evidence="12">
    <location>
        <begin position="3908"/>
        <end position="3924"/>
    </location>
</feature>
<dbReference type="InterPro" id="IPR013783">
    <property type="entry name" value="Ig-like_fold"/>
</dbReference>
<dbReference type="CDD" id="cd05748">
    <property type="entry name" value="Ig_Titin_like"/>
    <property type="match status" value="2"/>
</dbReference>
<keyword evidence="8" id="KW-1015">Disulfide bond</keyword>
<feature type="region of interest" description="Disordered" evidence="12">
    <location>
        <begin position="2724"/>
        <end position="2750"/>
    </location>
</feature>
<feature type="domain" description="Ig-like" evidence="14">
    <location>
        <begin position="4031"/>
        <end position="4120"/>
    </location>
</feature>
<feature type="domain" description="Ig-like" evidence="14">
    <location>
        <begin position="338"/>
        <end position="429"/>
    </location>
</feature>
<evidence type="ECO:0000256" key="10">
    <source>
        <dbReference type="ARBA" id="ARBA00023319"/>
    </source>
</evidence>
<feature type="domain" description="Fibronectin type-III" evidence="15">
    <location>
        <begin position="4819"/>
        <end position="4914"/>
    </location>
</feature>
<proteinExistence type="inferred from homology"/>
<dbReference type="InterPro" id="IPR003961">
    <property type="entry name" value="FN3_dom"/>
</dbReference>
<dbReference type="FunFam" id="2.60.40.10:FF:000748">
    <property type="entry name" value="Uncharacterized protein, isoform J"/>
    <property type="match status" value="1"/>
</dbReference>
<feature type="domain" description="Ig-like" evidence="14">
    <location>
        <begin position="2549"/>
        <end position="2638"/>
    </location>
</feature>
<dbReference type="FunFam" id="2.60.40.10:FF:000097">
    <property type="entry name" value="Bent, isoform F"/>
    <property type="match status" value="5"/>
</dbReference>
<evidence type="ECO:0000256" key="4">
    <source>
        <dbReference type="ARBA" id="ARBA00022490"/>
    </source>
</evidence>
<feature type="domain" description="Fibronectin type-III" evidence="15">
    <location>
        <begin position="5411"/>
        <end position="5505"/>
    </location>
</feature>
<feature type="domain" description="Ig-like" evidence="14">
    <location>
        <begin position="231"/>
        <end position="324"/>
    </location>
</feature>
<sequence length="7691" mass="859264">MGVAEDFAPSFVKKPQLHQEDDGNRLIFECQLLSSPKPDIDWFRSDNKLVEDGRTKFKIQPVGDNKFTVVLELDDVVETDAGLYKVKAKNKSGEVSASINLNFTLGKFSLLENERQIDGFAPTFAKKPAIRQEEDGKRLLFECRVNADPLPNITWFHNGAEVKESPRHKLTIDKDVHSYFATLEIQNVTVEDAGKYKVNAKNELGESNATISLNFDSDEAPVPASAEGIKPTFTERPVIRQSEDGGNVTFECRCVGDPTPTVTWSHGDTVLSEGKRFKMSLTMDQKLYHMACLEISSVVSSDQGEYRAQAKNKHGLGVATINLNFESGSKKIPDGKSPRFPKKPTIRQEEDILIMECILEAHPVPDIIWYCSDKEISDNKRTKMTRKAITKDSYVLTLEILNPTKEDGGNYRCNAINMYGESNANIALNFQGASDANGFAPSFIEKPRIIPNESGTLITMKCKCKAKPEPTVTWYRGQDVVEKSKKIKINTTVIAEDTYELTLEIKDPGATDGGTYRCNVKNEYGESNANLNLNIEAEPEPDGEGPTFIEKPRIISEKNGKLVIMECKVKADPKPDIVWFRNGEVIKESNKIKMSMEQRGDQYYIKLELVDPQLEDSGLYKCNIKNTLGELNANLTLNIEIVPVIKDKPKIIKIIKKRTVVIECIVASKFEPKCTWYKETNTVTESKRHVYLVEQTKDGEFAVKLEINEVEESDKGAYKLVASNEKGEAVSQIVNLIDIPEEERKPTKPEISRKLVDQKVTESRTFELLITLAQSDRKCKLEWYKGSTLVRETKDITTTFDGTTARLTFSSARSEHTSNYKVVVTNEVGKDESSCKITVEKKDKKKDELEKEKEKEMDKNEADKKRKSGLTLYQIPKINRRNVAHVPLDNSQPKDAKDIFGVTLKPVSQSPSNEQQSTEQIALKKVDRKEERPKVHKMQPPAPGDPPKIEVIREKRPSLAPEPPSRRGSLIPPADTGRRPSLIINDEKVESFLSPLIDQFAKEGKDKKVVFEARFSKPNCKPKWLFRKDEVFTGSKFKFKQENDTYQLIITQPKVEDTGKYTIEIGGVSSTAFLNVEEADPTYTFTKPLKKKLEGFTQHETTLECSVSSSMANVHWFKDSTKIESDDPRFLISKDINGNLKLIIKDSLLEDSGQFRCQLDKQPDKTECTLKVVEYPYKFVKVLKSQQCIEKDTVTLACEIDDAQGDVQWFRNDEEIKPDKRMQIVKDGRKRKLVIKDCKVTDAGQFKCTTNADKTEAEIIINYQNRFNKKLKDTDAVEREKLVLDVELQDQTAPCDWKFNGDPIVPSDRIEIKNLGGGKHQLIFNGLDLSDEGEITCESGQLTSKCKLSVRKGESRPNIDCPDEFAGPISAPVVVEVPFKVSGTKQSPVEAKLFKDGKPLPVKDVEVAVTDDKVTFKIKKPTRDLSGPYQIKICNGQGEDAKDVQITCQDVPQPPLNVDVTDVYQTSCVVNFSPPEDDGGTPISKYVIERQDLSKKQGWEPVAEVLPGEPCKRKIDDLVPKKQYRFRIRAMNKIGPSDPATFKNTILAKDPWDEPGKPKAVDLTDWDRDHADLKWEAPDSDGGDPITAYIVEYKEKFSNDWVAGKEVDGDARTATVDGLKEGQQYEFRVRAVNRAGPGEPSDKTKSIIAKCRFVKPFLVGDGLKNITVKKGQTVRFDIKYDGEPEPTATWLKETENLKFDNQRVCLEQLERNSSITIKKSVRKDTGKYKLVLTNSSGTIESEAHVIVLDRPLAPGGPFEPDEVRASHIKMKWKRPQDDGGCEITGYALERMDEETGRWIPAGEVGPDETSFDFKGLTPNKKYKFRVKAINKEGESEPLETSDAIEAKNPYDPPSPPSQPVIDDYDNKSVLLKWKRPPSDGGRPITHYVVEIKDKFSPTWNEVAKTEDPTPECQVEGLKEKMVYQFRVRAVNKAGPSEPSQSTDNHLCKHRNLKPSINREKMKPIKVRAGQPVKFDVDVKGEPAPALTWIFREKDLTPSGQVRLDNEDYNTKLTVLDTSRKESGTYKLRAENINGVDEAEVEVIVLDKPSKPDGPLEVSEIHKEGCKLQWKKPKDDGGVPITGYVVEKMDTATGKWVPAGSVDPEKTDIDIKGLDPNHRYQFRVKAVNEEGESEPLETDSAITAKNPYDVSAPPGLPELEDWDEHHVKLKWERPIRDGGSPITGYIVEVMDKDSGEFVKALETDGPLCKGVVKKLEEGQQYKFRVRAVNKAGTSDPSEQTNWHTAKPRFLKPHIDRTNLKPVCVKAGLSISLEINIRGEPAPKVEWLFNGSPLVSDKDDEGIKINNIDYNTKFFVMRAKRPQSGKYTIKASNEVGEDVAELEVTVLGKPGKPKGPLQVNDITKHSCKLKWEKPEDDGGAPIDYYEIEKLDPHTGQWLPCGKSTEPEAKVIGLHEGKPYKFRVRAVNKEGESEDLETEKPIIAKNPFDEPEKPGRPEPTNWDKDFVDLAWDAPKSDGGAPIQKYIIQMRDKSGRAWVDAGTVPGDKTKGTVTGVEEGHEYEFRIVAVNRAGPSDPSDVSKSVVAKPRFLKPHIDRKNLQKKIMRSGQMLHMDAAVKAEPPAKITWTYNGAEIKSGDTIIIENEEYKTTFIMPKVRRADRGMYVVTAKNDSGTDTVEVELEVQCKPSKPKGPLAVSDVTAESVHLKWDKPEDDGGEPIENYVVERMDTETGRWVPVLTTKSPEADVTGLTEGKEYLFRVKAVNSEGESEPLVSDTPTTAKNPFDTTDTPGKPQIADWSASHVDLKWRAPDDDGGAPVTGYIVERKDNSTGKWQKVLETNTPDCKARVNDLIEGNKYQFRVKAVNKAGQSKPSEPSDQMTAKDRFAPPKIDRTNVKDITIKAGQHIRYDIKVSGEPPATKTWFHNKARLENDDSDYNVDMESYRTKLAVPFAKRLHTGKYTIKAENESGHDEASFEVTVLDKPGAPEGPLRVTDVHKEGCKLKWNAPLDDGGLPIEHYIVEKMDVETGRWMPSGRFKEPFAELNNLEPGHEYKFRVLAVNTEGESEPLLGEQSIIAKNPFDEPGKPGTPEAVDWDKDHVDLVWRPPLNDGGSPVTSYVVEKREKGTDKWIKGAEVPSPAFGDECKATVPNLNENCEYEFRVKAVNAAGHGEPSDTSKTIITKPRKLAPKIDGRNIRTYNIKAGEPIFLDINVCGEPAPEITWTQNNKSVQSTAATRIENVPYNTKYINNNPERKDTGLYKITAHNLYGQDQVEFQINIITKPGKPEGPLEISDIHKDGCKLKWKKPKDDGGEPIEGYLVEKLDPDTGIWLPVGKSDVPEFTVDGLVPGHEYKFRVKAVNKEGESEPLETLGSIIAKDPFTAASKPGAPEPTDWTANKVDLAWPEPASDGGSPITGYIIEVKDKYSPLWEKALETDSPAPLATVNGLIEGNEYQFRVIALNKGGQSEPSDASKTFIAKPRYLAPKIDRRNLRDIVISAGTALKLDANIVGEPAPKVEWKFSNYPLQSGKNATIETPNYYTKLVIRPTERGDSGEYLVTATNSSGKDSVLINVVITDKPTPPNGPLQISDVHKEGCHLKWKRPSDDGGTPIEYFQIDKLDPETGCWIPCTRSTEPHADINGLTPGNEYKFRVSAVNSEGESQPLVGEESIIAKNPFDEPGKPENLRVTDWDKDHIDLAWTPPISDGGSPLTGYLIEKKDKYGQWEKTLEVPADQPCKATIPDLIEGQAYEFRVSAVNAAGPGDPSDATPPIVAKSRNKPPVIDRSNLIEVRIKAGQAFTFECKVSGEPAPKTKWLLKKKEVCTKENVKVSHVDYSTKLKVTNATRADSGLYSVYAENVNGEDSADVKVTVIDKPSPPNGPLKVEDVLAEGCTLHWNPPDDDGGQPIDSYYVEKLDEVTGRWVPAGETDGPTTSFKVKGLTPGHKYKFRVKAKNRQGTSDPLTTPHATEANNPYDEPTKPGTPTIKDFDKDFVDLEWTRPESDGGSPISGYIIEKRDKYSPDWEKCAEVTGDVPNGHVPDLIEGVKYEFRVRAVNQAGPGIPSDATVPHVARPKNLAPKIDRNFMSDIKIKAGNVFEFDVPVIGEPIPSKEWTHEDSMVINTDRVKISNNDERTKLRILDAKRSDSGAYTLVARNVNGVDRHTVKVTVLDVPGTPEGPLRPDEVTKNSMCLRWRPPKDDGGSEITHYIVEKMDNEALRWVPVGECAGTEIRADNLIENHDYSFRVRAVNKQGQSQPLATIQPITAKDPFSHPDKPGQPQAVDWGKDFVDLEWAAPKRDGGSPIISYNVEKRPKFGQWERAAVVPGDERKAHIPDLTDGGEYEFRVFAINRGGPSDPSDPSSTVTCKPRFLAPHFDKSFLNDITVHAGKRLGWTLPIEASPKPSIQWLYNGKEIGTKSRGESHLFQNELTFEIPSALRSDEGRYTLILKNEHGSFDASAHATVLDRPSPPKGPLDISKISRDGCHLGWHVPDDDGGSPILHYIIEKMDLSRGTWSDAGMSTHPVHDLTRLVHRKEYLFRVKAVNAIGESEPLEAARSIIAKNEFDEPDAPGKPNITDWDRDHVDLQWAAPKANGGAPLTEYIIQKKEKGSPYWTNVLHVPPNNTSATVSELTEGQEYEFRVIAVNQAGQSEPSEPSDMIMAKPRYLPPKIITPLHEVRIKAGLIVHVDIDFIGEPAPEAIWTLNNNPLKSNDRSTITSIGHHTVVHTVNCKRSDSGIYHLLLRNDSGIDEGSFELIVLDRPGPPDGPMEYEEITSNSVTISWKPPKDNGGSEISAYVIEKRDLTHGGGWVPAVNYVNAKYNHAVVPRLLEGTKYEFRVMAENLQGRSDPLNCEQPIVARNQYTVPGAPGKPELADSDKDHISIKWKQPISNGGSPILGYDIERRDVNTGRWLKINGEPVPTTEYNDDRVTSNHQYQYRISAVNAAGNSKLSESSATFDARPIREKPRLHLDELLGRRVKVRAGEPVNINIPISGAPTPTIEWKRSDIKVPDGKRVSYETNSERTIFRIDDSNRQDAGKYTVTAANEFGKDSADIEIIVVDKPAPPEGPLSYTEISPDHISLQWNPPKDDGGSEIAGYVLEFTEFGVEDWKPVTGYCPKPSYTVKGLAEGKKYVFRVRAENIYGVSESLEGKPVIAKSPFDPPGAPSQPTIAAYSPNSASLEWHPPEYCGGKPVTGYVVERRERGGEWIKCNNYPTPNTSYTVPDLREGARYEFRVTAVNEAGPGQPSKPSDSITAELQRYRPDAPEPPKPDRITRDSVTLSWRPPRNDGKSRIKGYYVEVRPKNSKDWVPVNETSINSTVFTVPNLREGEEYSFRIIAENDVGRSDPSKPSQPITIEEQPNKPRMDLGGVRDIVCRAGDDFSIHVPYVAFPKPSAFWYSNDSVVEDDNRVHQHLTDDAASFVVKNSKRSDSGQYRIQLKNPSGFDTATCNVRVLDRPSPPINLRADEFAGDALTLYWNPPKDDGGSPVQNYIIEKKEARSSTWTKVSSFCTVPFVRVRNLSINKEYDFRVIAENKYGQSDPVSTLEPIRARHPFDVPNAPGIPRGIDSTEDSITIAWAKPKHDGGSPITGYVIEKRLLSDDKWTKAVHALCPDLTCKIPNLIENAEYEFRVAAVNSAGQSVFSASSDLIYCRRPPHAPKITSDLSIRDMTVIAGEEFHITVPYHANPRPTPTWNINGVEVVPDERIRFDTDDYASVYFNKSAKRSETGSYTITLNNTKGSDTASCHVTVVDRPGPPQGPLNAYDITPDTCTLAWKTPLDDGGSPITNYVVEKLDASGTWVKVSSFVRNTHYDVMGLEPLHKYDFRVRAENQYGLSDPLDMPNSIVAKHQFTVPDEPGQPKVIDWDSGNVTLIWTRPANDGGSRIQGYQIEYRDILNDSSWNTYEYLIKDSKYQLYNLTNGSEYEFRIKAKNAAGLSKPSPPSLRFKLKGKFNVPTPPGTPQVTRVGKNYVDLKWEKPASDGGSRITGYIIERRDIGGAVWVKCNDYNVLDTEYTVINLMEMGDYEFRIFAVNAAGRSESSLCTMPIRVCEVLGGEKPEWVTRLQDKNAPCGKDYTLQCAASGKPTPVARWLRNGKEVQMGGGRITCDSKDGVFRLHISNVQGGDDGDYTCEAINSLGFVHTSGYLKIGSPPIINRCPSELYLPEGDNTKIKIYYSGDQPLSVRITRNNEVLSDNPDESHFKFTLFDDYVAIFIRDIVKSDAGLYQMELSNDSGSAIGQFDVRITGLPSAPTGPMGVSHINKHSCTLAWRAPSYDGGLRVTHYVVERKDVASPHWITVSSSCKDTSFNVQGLIENQEYIFRVMAVNENGMGPPLEGLNPIRAKAPIDPPSPPGVPQITEIGGDFVHLEWSKPESDGGAHIQGYLVDKREVGSDAWQRVNAIICAANQINCPNLIEGRQYDFRVFAQNLAGLSKESTASQAVKIIDPKAASPPLIVKPLRDANCIQNHNAQFTCTISGVPRPTITWYKGAREITNGARYHIYSEGEDHYLHINDIFGEDADEYVCRAVNKAGAKSTRAALAIMTAPKLNVPPRFRDTAYFDKGENVVIKIPFTGFPKPRIHWVREGENIESGGHYHVEVKERHAVLTIRDGSRLDSGPYRIAAENELGSDTAIIQVQISDRPDPPRFPVIESIGTDSLSLSWKSPVWDGGSDITNYFVERREHPLSSWIRVGNTRFTSMAVTGLTPGKEYDFRVFADNVYGRSEPSDISSLIKTKESIKKKTTERKWELDDNGKKIRGKADGPIKDYDSYVFDIYSKFVPQPVEISQLSVYDKYDILEEIGTGAFGVVHRCRERSTGNIFAAKFIPVSHAVEKDLIRREIDIMNQLHHQKLINLHDAFEDDDEMVLILEFLSGGELFERITAEGYVMTEAEVINYMRQICEGIRHMHENNIIHLDIKPENIMCQTRSSTNVKLIDFGLATRLDPNEVVKITTGTAEFAAPEIVNREPVGFYTDMWATGVLTYVLLSGLSPFAGDNDVQTLKNVKACDWDFDIESFRHISEEGKDFIRKLLLANKEKRMTAHECLLHPWLTGDHSGLTQKIARDRYLAYREKLRKQYEDFEKYLLPMGRLSEYSSLRKLLMEKYKIHDAVFDRRQAAPRFVIRPSSQFCYEGQSVKFYCRCIATATPTLTWSHNNIELRQSVKFMKRYIGDDYYFIINRVKLDDRGEYIVRAENHYGSREEVVFLNVQPLPKEQPKYRSESTPVRRREPLPYTFWQEESESAPSFTFLLRPRVMQARDTCKLLCCLSGKPVPSVKWYKDGRELSKYEYAMTHSDGVVTMEIIDCKPSDSGKYTCKASNCHGTDETECVVIVEGEWVTPEQAELAHNFLYSGDRKYIEQPIKPAPPPIITSRQFTSSHSKSETKAEQATTTSSSTSSSTTQSSISGKKKYAANSLQAPGSPSRSRSATKELILPPDDSLMFKPEFTKPLFDLTIRDGEQLVLTCHVKGDPEPQITWSKNGKSISSSDIMDLKYKNGVATLTINEVFPEDEGLFICTATNSISAVETKCKLTVKLLDKNSKRHVVGSDKPPKIVSHLESRFVKDGDAVTLACRIIGAEHFDVVWLHNNKEIKPSKDFQYSNEANIYRLQIAEIFPEDGGTYTCEAFNDAGESFSTCTINVNVPGDEAKQPSIVKFPISVSVTEGENATFECEVDSTLLNLVWLKDGKPIDETRTRYSFTKDDNRYAFTVSGCNMDDVGQYQAKAVAKKSETTCAFSVNVHSTEG</sequence>
<feature type="domain" description="Fibronectin type-III" evidence="15">
    <location>
        <begin position="5116"/>
        <end position="5210"/>
    </location>
</feature>
<dbReference type="PROSITE" id="PS00107">
    <property type="entry name" value="PROTEIN_KINASE_ATP"/>
    <property type="match status" value="1"/>
</dbReference>
<dbReference type="GO" id="GO:0031672">
    <property type="term" value="C:A band"/>
    <property type="evidence" value="ECO:0007669"/>
    <property type="project" value="UniProtKB-ARBA"/>
</dbReference>
<feature type="domain" description="Ig-like" evidence="14">
    <location>
        <begin position="643"/>
        <end position="731"/>
    </location>
</feature>
<dbReference type="FunFam" id="2.60.40.10:FF:001845">
    <property type="entry name" value="Bent, isoform H"/>
    <property type="match status" value="1"/>
</dbReference>
<dbReference type="FunFam" id="2.60.40.10:FF:001001">
    <property type="entry name" value="Uncharacterized protein, isoform I"/>
    <property type="match status" value="1"/>
</dbReference>
<feature type="domain" description="Fibronectin type-III" evidence="15">
    <location>
        <begin position="4521"/>
        <end position="4616"/>
    </location>
</feature>
<dbReference type="PROSITE" id="PS50835">
    <property type="entry name" value="IG_LIKE"/>
    <property type="match status" value="30"/>
</dbReference>
<dbReference type="FunFam" id="2.60.40.10:FF:000056">
    <property type="entry name" value="twitchin isoform X4"/>
    <property type="match status" value="17"/>
</dbReference>
<dbReference type="FunFam" id="2.60.40.10:FF:000567">
    <property type="entry name" value="Uncharacterized protein, isoform G"/>
    <property type="match status" value="6"/>
</dbReference>
<dbReference type="FunFam" id="2.60.40.10:FF:000505">
    <property type="entry name" value="Bent, isoform J"/>
    <property type="match status" value="1"/>
</dbReference>
<feature type="domain" description="Fibronectin type-III" evidence="15">
    <location>
        <begin position="4128"/>
        <end position="4221"/>
    </location>
</feature>
<dbReference type="FunFam" id="2.60.40.10:FF:001455">
    <property type="entry name" value="Bent, isoform C"/>
    <property type="match status" value="1"/>
</dbReference>
<dbReference type="Proteomes" id="UP000268350">
    <property type="component" value="Unassembled WGS sequence"/>
</dbReference>
<evidence type="ECO:0000256" key="6">
    <source>
        <dbReference type="ARBA" id="ARBA00022741"/>
    </source>
</evidence>
<dbReference type="InterPro" id="IPR036179">
    <property type="entry name" value="Ig-like_dom_sf"/>
</dbReference>
<feature type="binding site" evidence="11">
    <location>
        <position position="6773"/>
    </location>
    <ligand>
        <name>ATP</name>
        <dbReference type="ChEBI" id="CHEBI:30616"/>
    </ligand>
</feature>
<feature type="domain" description="Ig-like" evidence="14">
    <location>
        <begin position="6402"/>
        <end position="6491"/>
    </location>
</feature>
<feature type="domain" description="Ig-like" evidence="14">
    <location>
        <begin position="546"/>
        <end position="638"/>
    </location>
</feature>
<evidence type="ECO:0000256" key="7">
    <source>
        <dbReference type="ARBA" id="ARBA00022840"/>
    </source>
</evidence>
<feature type="domain" description="Fibronectin type-III" evidence="15">
    <location>
        <begin position="5016"/>
        <end position="5110"/>
    </location>
</feature>
<dbReference type="FunFam" id="2.60.40.10:FF:001892">
    <property type="entry name" value="Bent, isoform H"/>
    <property type="match status" value="1"/>
</dbReference>
<dbReference type="FunFam" id="2.60.40.10:FF:001003">
    <property type="entry name" value="titin isoform X1"/>
    <property type="match status" value="1"/>
</dbReference>
<feature type="domain" description="Fibronectin type-III" evidence="15">
    <location>
        <begin position="5807"/>
        <end position="5902"/>
    </location>
</feature>
<dbReference type="SUPFAM" id="SSF49265">
    <property type="entry name" value="Fibronectin type III"/>
    <property type="match status" value="19"/>
</dbReference>
<feature type="compositionally biased region" description="Basic and acidic residues" evidence="12">
    <location>
        <begin position="922"/>
        <end position="933"/>
    </location>
</feature>
<feature type="domain" description="Fibronectin type-III" evidence="15">
    <location>
        <begin position="4715"/>
        <end position="4813"/>
    </location>
</feature>
<feature type="domain" description="Ig-like" evidence="14">
    <location>
        <begin position="3439"/>
        <end position="3530"/>
    </location>
</feature>
<evidence type="ECO:0000313" key="17">
    <source>
        <dbReference type="Proteomes" id="UP000268350"/>
    </source>
</evidence>
<feature type="domain" description="Fibronectin type-III" evidence="15">
    <location>
        <begin position="5707"/>
        <end position="5801"/>
    </location>
</feature>
<dbReference type="FunFam" id="2.60.40.10:FF:000805">
    <property type="entry name" value="Uncharacterized protein, isoform F"/>
    <property type="match status" value="1"/>
</dbReference>
<feature type="domain" description="Fibronectin type-III" evidence="15">
    <location>
        <begin position="1454"/>
        <end position="1551"/>
    </location>
</feature>
<feature type="domain" description="Fibronectin type-III" evidence="15">
    <location>
        <begin position="5908"/>
        <end position="6003"/>
    </location>
</feature>
<dbReference type="FunFam" id="2.60.40.10:FF:001034">
    <property type="entry name" value="Uncharacterized protein, isoform F"/>
    <property type="match status" value="1"/>
</dbReference>
<feature type="compositionally biased region" description="Low complexity" evidence="12">
    <location>
        <begin position="7334"/>
        <end position="7351"/>
    </location>
</feature>
<dbReference type="FunFam" id="2.60.40.10:FF:000051">
    <property type="entry name" value="Uncharacterized protein, isoform J"/>
    <property type="match status" value="4"/>
</dbReference>
<feature type="domain" description="Fibronectin type-III" evidence="15">
    <location>
        <begin position="1753"/>
        <end position="1849"/>
    </location>
</feature>
<gene>
    <name evidence="16" type="ORF">DGUA_6G019164</name>
</gene>
<feature type="domain" description="Ig-like" evidence="14">
    <location>
        <begin position="4918"/>
        <end position="5007"/>
    </location>
</feature>
<feature type="domain" description="Ig-like" evidence="14">
    <location>
        <begin position="749"/>
        <end position="838"/>
    </location>
</feature>
<evidence type="ECO:0000256" key="1">
    <source>
        <dbReference type="ARBA" id="ARBA00004496"/>
    </source>
</evidence>
<feature type="domain" description="Fibronectin type-III" evidence="15">
    <location>
        <begin position="1855"/>
        <end position="1950"/>
    </location>
</feature>
<feature type="domain" description="Fibronectin type-III" evidence="15">
    <location>
        <begin position="3340"/>
        <end position="3435"/>
    </location>
</feature>
<feature type="region of interest" description="Disordered" evidence="12">
    <location>
        <begin position="5293"/>
        <end position="5319"/>
    </location>
</feature>
<dbReference type="Pfam" id="PF07679">
    <property type="entry name" value="I-set"/>
    <property type="match status" value="32"/>
</dbReference>
<feature type="domain" description="Ig-like" evidence="14">
    <location>
        <begin position="7498"/>
        <end position="7586"/>
    </location>
</feature>
<dbReference type="PANTHER" id="PTHR14340">
    <property type="entry name" value="MICROFIBRIL-ASSOCIATED GLYCOPROTEIN 3"/>
    <property type="match status" value="1"/>
</dbReference>
<evidence type="ECO:0000256" key="5">
    <source>
        <dbReference type="ARBA" id="ARBA00022737"/>
    </source>
</evidence>
<dbReference type="PROSITE" id="PS50011">
    <property type="entry name" value="PROTEIN_KINASE_DOM"/>
    <property type="match status" value="1"/>
</dbReference>
<feature type="domain" description="Fibronectin type-III" evidence="15">
    <location>
        <begin position="5216"/>
        <end position="5311"/>
    </location>
</feature>
<feature type="domain" description="Fibronectin type-III" evidence="15">
    <location>
        <begin position="6201"/>
        <end position="6296"/>
    </location>
</feature>
<dbReference type="PRINTS" id="PR00014">
    <property type="entry name" value="FNTYPEIII"/>
</dbReference>
<feature type="domain" description="Ig-like" evidence="14">
    <location>
        <begin position="9"/>
        <end position="102"/>
    </location>
</feature>
<feature type="domain" description="Fibronectin type-III" evidence="15">
    <location>
        <begin position="3635"/>
        <end position="3730"/>
    </location>
</feature>
<feature type="domain" description="Ig-like" evidence="14">
    <location>
        <begin position="6009"/>
        <end position="6098"/>
    </location>
</feature>
<feature type="domain" description="Ig-like" evidence="14">
    <location>
        <begin position="7597"/>
        <end position="7679"/>
    </location>
</feature>
<dbReference type="GO" id="GO:0004672">
    <property type="term" value="F:protein kinase activity"/>
    <property type="evidence" value="ECO:0007669"/>
    <property type="project" value="InterPro"/>
</dbReference>
<dbReference type="SMART" id="SM00220">
    <property type="entry name" value="S_TKc"/>
    <property type="match status" value="1"/>
</dbReference>
<evidence type="ECO:0000256" key="8">
    <source>
        <dbReference type="ARBA" id="ARBA00023157"/>
    </source>
</evidence>
<evidence type="ECO:0000259" key="15">
    <source>
        <dbReference type="PROSITE" id="PS50853"/>
    </source>
</evidence>
<dbReference type="FunFam" id="2.60.40.10:FF:000460">
    <property type="entry name" value="Bent, isoform J"/>
    <property type="match status" value="1"/>
</dbReference>
<evidence type="ECO:0000259" key="14">
    <source>
        <dbReference type="PROSITE" id="PS50835"/>
    </source>
</evidence>
<feature type="domain" description="Fibronectin type-III" evidence="15">
    <location>
        <begin position="4227"/>
        <end position="4321"/>
    </location>
</feature>
<evidence type="ECO:0000256" key="9">
    <source>
        <dbReference type="ARBA" id="ARBA00023179"/>
    </source>
</evidence>
<feature type="region of interest" description="Disordered" evidence="12">
    <location>
        <begin position="906"/>
        <end position="980"/>
    </location>
</feature>
<keyword evidence="5" id="KW-0677">Repeat</keyword>
<dbReference type="FunFam" id="2.60.40.10:FF:000553">
    <property type="entry name" value="Uncharacterized protein, isoform J"/>
    <property type="match status" value="1"/>
</dbReference>
<dbReference type="CDD" id="cd14114">
    <property type="entry name" value="STKc_Twitchin_like"/>
    <property type="match status" value="1"/>
</dbReference>
<dbReference type="GO" id="GO:0050793">
    <property type="term" value="P:regulation of developmental process"/>
    <property type="evidence" value="ECO:0007669"/>
    <property type="project" value="UniProtKB-ARBA"/>
</dbReference>
<dbReference type="FunFam" id="2.60.40.10:FF:000935">
    <property type="entry name" value="Uncharacterized protein, isoform I"/>
    <property type="match status" value="1"/>
</dbReference>
<feature type="domain" description="Fibronectin type-III" evidence="15">
    <location>
        <begin position="3932"/>
        <end position="4026"/>
    </location>
</feature>
<feature type="domain" description="Fibronectin type-III" evidence="15">
    <location>
        <begin position="2942"/>
        <end position="3035"/>
    </location>
</feature>
<keyword evidence="3" id="KW-0728">SH3 domain</keyword>
<feature type="domain" description="Ig-like" evidence="14">
    <location>
        <begin position="3733"/>
        <end position="3823"/>
    </location>
</feature>
<protein>
    <submittedName>
        <fullName evidence="16">Blast:Twitchin</fullName>
    </submittedName>
</protein>
<feature type="domain" description="Protein kinase" evidence="13">
    <location>
        <begin position="6744"/>
        <end position="6999"/>
    </location>
</feature>
<dbReference type="FunFam" id="3.30.200.20:FF:000249">
    <property type="entry name" value="twitchin isoform X2"/>
    <property type="match status" value="1"/>
</dbReference>
<keyword evidence="17" id="KW-1185">Reference proteome</keyword>
<comment type="similarity">
    <text evidence="2">Belongs to the protein kinase superfamily. CAMK Ser/Thr protein kinase family.</text>
</comment>
<dbReference type="PROSITE" id="PS50853">
    <property type="entry name" value="FN3"/>
    <property type="match status" value="35"/>
</dbReference>
<dbReference type="FunFam" id="2.60.40.10:FF:000466">
    <property type="entry name" value="Uncharacterized protein, isoform H"/>
    <property type="match status" value="1"/>
</dbReference>
<dbReference type="FunFam" id="2.60.40.10:FF:002180">
    <property type="entry name" value="Uncharacterized protein, isoform G"/>
    <property type="match status" value="1"/>
</dbReference>
<dbReference type="SUPFAM" id="SSF56112">
    <property type="entry name" value="Protein kinase-like (PK-like)"/>
    <property type="match status" value="1"/>
</dbReference>
<keyword evidence="4" id="KW-0963">Cytoplasm</keyword>
<dbReference type="FunFam" id="2.60.40.10:FF:001383">
    <property type="entry name" value="Bent, isoform I"/>
    <property type="match status" value="1"/>
</dbReference>
<feature type="domain" description="Fibronectin type-III" evidence="15">
    <location>
        <begin position="2351"/>
        <end position="2444"/>
    </location>
</feature>
<keyword evidence="6 11" id="KW-0547">Nucleotide-binding</keyword>
<dbReference type="GO" id="GO:0030154">
    <property type="term" value="P:cell differentiation"/>
    <property type="evidence" value="ECO:0007669"/>
    <property type="project" value="UniProtKB-ARBA"/>
</dbReference>
<feature type="domain" description="Ig-like" evidence="14">
    <location>
        <begin position="1176"/>
        <end position="1260"/>
    </location>
</feature>
<dbReference type="Pfam" id="PF00069">
    <property type="entry name" value="Pkinase"/>
    <property type="match status" value="1"/>
</dbReference>
<dbReference type="InterPro" id="IPR017441">
    <property type="entry name" value="Protein_kinase_ATP_BS"/>
</dbReference>
<keyword evidence="7 11" id="KW-0067">ATP-binding</keyword>
<feature type="domain" description="Fibronectin type-III" evidence="15">
    <location>
        <begin position="3831"/>
        <end position="3926"/>
    </location>
</feature>
<dbReference type="FunFam" id="2.60.40.10:FF:000147">
    <property type="entry name" value="Myosin light chain kinase"/>
    <property type="match status" value="1"/>
</dbReference>
<dbReference type="FunFam" id="2.60.40.10:FF:000559">
    <property type="entry name" value="Uncharacterized protein, isoform J"/>
    <property type="match status" value="1"/>
</dbReference>
<feature type="domain" description="Fibronectin type-III" evidence="15">
    <location>
        <begin position="2152"/>
        <end position="2247"/>
    </location>
</feature>
<dbReference type="Gene3D" id="2.60.40.10">
    <property type="entry name" value="Immunoglobulins"/>
    <property type="match status" value="71"/>
</dbReference>
<dbReference type="FunFam" id="2.60.40.10:FF:002083">
    <property type="entry name" value="Protein CBR-UNC-22"/>
    <property type="match status" value="3"/>
</dbReference>
<name>A0A3B0KSY9_DROGU</name>